<feature type="compositionally biased region" description="Polar residues" evidence="1">
    <location>
        <begin position="34"/>
        <end position="44"/>
    </location>
</feature>
<comment type="caution">
    <text evidence="2">The sequence shown here is derived from an EMBL/GenBank/DDBJ whole genome shotgun (WGS) entry which is preliminary data.</text>
</comment>
<gene>
    <name evidence="2" type="ORF">QE152_g30382</name>
</gene>
<reference evidence="2 3" key="1">
    <citation type="journal article" date="2024" name="BMC Genomics">
        <title>De novo assembly and annotation of Popillia japonica's genome with initial clues to its potential as an invasive pest.</title>
        <authorList>
            <person name="Cucini C."/>
            <person name="Boschi S."/>
            <person name="Funari R."/>
            <person name="Cardaioli E."/>
            <person name="Iannotti N."/>
            <person name="Marturano G."/>
            <person name="Paoli F."/>
            <person name="Bruttini M."/>
            <person name="Carapelli A."/>
            <person name="Frati F."/>
            <person name="Nardi F."/>
        </authorList>
    </citation>
    <scope>NUCLEOTIDE SEQUENCE [LARGE SCALE GENOMIC DNA]</scope>
    <source>
        <strain evidence="2">DMR45628</strain>
    </source>
</reference>
<accession>A0AAW1JEV6</accession>
<proteinExistence type="predicted"/>
<feature type="region of interest" description="Disordered" evidence="1">
    <location>
        <begin position="33"/>
        <end position="69"/>
    </location>
</feature>
<keyword evidence="3" id="KW-1185">Reference proteome</keyword>
<sequence>MYGTSGKIASHQNHSGAPSAILYSPEVRLRMNVQEATPQPQAQTRCKDKKIADIPSTSRTNDENSSDEVEDLFEEDKKIGKEISNQENVDEEQPSSFCCSNRQSWEKNNYCKLYALLQWSSKLSVKLDLPTLAEDLASNNTVSELLALNLDLIKDILENYEKEGRSMQCIKSQEKEIWLFYQKVKEKRRGYVSVNPYMMTRQAVLLSKEEDIMTERKTHFEELRNGGNENNAEGSKDNKFCLECKV</sequence>
<organism evidence="2 3">
    <name type="scientific">Popillia japonica</name>
    <name type="common">Japanese beetle</name>
    <dbReference type="NCBI Taxonomy" id="7064"/>
    <lineage>
        <taxon>Eukaryota</taxon>
        <taxon>Metazoa</taxon>
        <taxon>Ecdysozoa</taxon>
        <taxon>Arthropoda</taxon>
        <taxon>Hexapoda</taxon>
        <taxon>Insecta</taxon>
        <taxon>Pterygota</taxon>
        <taxon>Neoptera</taxon>
        <taxon>Endopterygota</taxon>
        <taxon>Coleoptera</taxon>
        <taxon>Polyphaga</taxon>
        <taxon>Scarabaeiformia</taxon>
        <taxon>Scarabaeidae</taxon>
        <taxon>Rutelinae</taxon>
        <taxon>Popillia</taxon>
    </lineage>
</organism>
<dbReference type="Proteomes" id="UP001458880">
    <property type="component" value="Unassembled WGS sequence"/>
</dbReference>
<dbReference type="AlphaFoldDB" id="A0AAW1JEV6"/>
<protein>
    <submittedName>
        <fullName evidence="2">Uncharacterized protein</fullName>
    </submittedName>
</protein>
<dbReference type="EMBL" id="JASPKY010000408">
    <property type="protein sequence ID" value="KAK9701747.1"/>
    <property type="molecule type" value="Genomic_DNA"/>
</dbReference>
<evidence type="ECO:0000313" key="2">
    <source>
        <dbReference type="EMBL" id="KAK9701747.1"/>
    </source>
</evidence>
<name>A0AAW1JEV6_POPJA</name>
<evidence type="ECO:0000313" key="3">
    <source>
        <dbReference type="Proteomes" id="UP001458880"/>
    </source>
</evidence>
<evidence type="ECO:0000256" key="1">
    <source>
        <dbReference type="SAM" id="MobiDB-lite"/>
    </source>
</evidence>